<dbReference type="RefSeq" id="WP_085863857.1">
    <property type="nucleotide sequence ID" value="NZ_FWFT01000002.1"/>
</dbReference>
<gene>
    <name evidence="2" type="ORF">PSJ8397_01413</name>
</gene>
<feature type="chain" id="PRO_5012396173" evidence="1">
    <location>
        <begin position="22"/>
        <end position="156"/>
    </location>
</feature>
<reference evidence="2 3" key="1">
    <citation type="submission" date="2017-03" db="EMBL/GenBank/DDBJ databases">
        <authorList>
            <person name="Afonso C.L."/>
            <person name="Miller P.J."/>
            <person name="Scott M.A."/>
            <person name="Spackman E."/>
            <person name="Goraichik I."/>
            <person name="Dimitrov K.M."/>
            <person name="Suarez D.L."/>
            <person name="Swayne D.E."/>
        </authorList>
    </citation>
    <scope>NUCLEOTIDE SEQUENCE [LARGE SCALE GENOMIC DNA]</scope>
    <source>
        <strain evidence="2 3">CECT 8397</strain>
    </source>
</reference>
<organism evidence="2 3">
    <name type="scientific">Pseudooctadecabacter jejudonensis</name>
    <dbReference type="NCBI Taxonomy" id="1391910"/>
    <lineage>
        <taxon>Bacteria</taxon>
        <taxon>Pseudomonadati</taxon>
        <taxon>Pseudomonadota</taxon>
        <taxon>Alphaproteobacteria</taxon>
        <taxon>Rhodobacterales</taxon>
        <taxon>Paracoccaceae</taxon>
        <taxon>Pseudooctadecabacter</taxon>
    </lineage>
</organism>
<dbReference type="AlphaFoldDB" id="A0A1Y5S2M8"/>
<dbReference type="EMBL" id="FWFT01000002">
    <property type="protein sequence ID" value="SLN30913.1"/>
    <property type="molecule type" value="Genomic_DNA"/>
</dbReference>
<keyword evidence="3" id="KW-1185">Reference proteome</keyword>
<protein>
    <submittedName>
        <fullName evidence="2">Uncharacterized protein</fullName>
    </submittedName>
</protein>
<accession>A0A1Y5S2M8</accession>
<name>A0A1Y5S2M8_9RHOB</name>
<evidence type="ECO:0000313" key="2">
    <source>
        <dbReference type="EMBL" id="SLN30913.1"/>
    </source>
</evidence>
<evidence type="ECO:0000313" key="3">
    <source>
        <dbReference type="Proteomes" id="UP000193623"/>
    </source>
</evidence>
<keyword evidence="1" id="KW-0732">Signal</keyword>
<dbReference type="PROSITE" id="PS51257">
    <property type="entry name" value="PROKAR_LIPOPROTEIN"/>
    <property type="match status" value="1"/>
</dbReference>
<sequence length="156" mass="16098">MTGIRLALIAMSGVVATQATALSCLAPDIADTYRAVEAAPEAYVVVKGIFDFPTPPSSATDDINAPLIIRYEASFDGIALTRNGFTAPTNLDVVVTHDCAAAWCGSLVADIDTIAFLERTATGYAITVGPCGGQAFHAPDAAMIRTVEACATGACR</sequence>
<proteinExistence type="predicted"/>
<feature type="signal peptide" evidence="1">
    <location>
        <begin position="1"/>
        <end position="21"/>
    </location>
</feature>
<dbReference type="OrthoDB" id="8451541at2"/>
<evidence type="ECO:0000256" key="1">
    <source>
        <dbReference type="SAM" id="SignalP"/>
    </source>
</evidence>
<dbReference type="Proteomes" id="UP000193623">
    <property type="component" value="Unassembled WGS sequence"/>
</dbReference>